<dbReference type="AlphaFoldDB" id="A0AAU9EDB1"/>
<keyword evidence="8" id="KW-0732">Signal</keyword>
<keyword evidence="4" id="KW-1134">Transmembrane beta strand</keyword>
<proteinExistence type="inferred from homology"/>
<dbReference type="GO" id="GO:1990281">
    <property type="term" value="C:efflux pump complex"/>
    <property type="evidence" value="ECO:0007669"/>
    <property type="project" value="TreeGrafter"/>
</dbReference>
<reference evidence="10" key="1">
    <citation type="journal article" date="2023" name="Arch. Microbiol.">
        <title>Desulfoferula mesophilus gen. nov. sp. nov., a mesophilic sulfate-reducing bacterium isolated from a brackish lake sediment.</title>
        <authorList>
            <person name="Watanabe T."/>
            <person name="Yabe T."/>
            <person name="Tsuji J.M."/>
            <person name="Fukui M."/>
        </authorList>
    </citation>
    <scope>NUCLEOTIDE SEQUENCE [LARGE SCALE GENOMIC DNA]</scope>
    <source>
        <strain evidence="10">12FAK</strain>
    </source>
</reference>
<organism evidence="9 10">
    <name type="scientific">Desulfoferula mesophila</name>
    <dbReference type="NCBI Taxonomy" id="3058419"/>
    <lineage>
        <taxon>Bacteria</taxon>
        <taxon>Pseudomonadati</taxon>
        <taxon>Thermodesulfobacteriota</taxon>
        <taxon>Desulfarculia</taxon>
        <taxon>Desulfarculales</taxon>
        <taxon>Desulfarculaceae</taxon>
        <taxon>Desulfoferula</taxon>
    </lineage>
</organism>
<accession>A0AAU9EDB1</accession>
<protein>
    <recommendedName>
        <fullName evidence="11">Outer membrane protein TolC</fullName>
    </recommendedName>
</protein>
<dbReference type="EMBL" id="AP028679">
    <property type="protein sequence ID" value="BEQ13925.1"/>
    <property type="molecule type" value="Genomic_DNA"/>
</dbReference>
<evidence type="ECO:0000313" key="9">
    <source>
        <dbReference type="EMBL" id="BEQ13925.1"/>
    </source>
</evidence>
<dbReference type="KEGG" id="dmp:FAK_09910"/>
<comment type="similarity">
    <text evidence="2">Belongs to the outer membrane factor (OMF) (TC 1.B.17) family.</text>
</comment>
<gene>
    <name evidence="9" type="ORF">FAK_09910</name>
</gene>
<evidence type="ECO:0000256" key="4">
    <source>
        <dbReference type="ARBA" id="ARBA00022452"/>
    </source>
</evidence>
<evidence type="ECO:0000313" key="10">
    <source>
        <dbReference type="Proteomes" id="UP001366166"/>
    </source>
</evidence>
<dbReference type="GO" id="GO:0015562">
    <property type="term" value="F:efflux transmembrane transporter activity"/>
    <property type="evidence" value="ECO:0007669"/>
    <property type="project" value="InterPro"/>
</dbReference>
<evidence type="ECO:0008006" key="11">
    <source>
        <dbReference type="Google" id="ProtNLM"/>
    </source>
</evidence>
<dbReference type="Pfam" id="PF02321">
    <property type="entry name" value="OEP"/>
    <property type="match status" value="1"/>
</dbReference>
<dbReference type="PANTHER" id="PTHR30026:SF20">
    <property type="entry name" value="OUTER MEMBRANE PROTEIN TOLC"/>
    <property type="match status" value="1"/>
</dbReference>
<evidence type="ECO:0000256" key="5">
    <source>
        <dbReference type="ARBA" id="ARBA00022692"/>
    </source>
</evidence>
<keyword evidence="7" id="KW-0998">Cell outer membrane</keyword>
<evidence type="ECO:0000256" key="2">
    <source>
        <dbReference type="ARBA" id="ARBA00007613"/>
    </source>
</evidence>
<dbReference type="SUPFAM" id="SSF56954">
    <property type="entry name" value="Outer membrane efflux proteins (OEP)"/>
    <property type="match status" value="1"/>
</dbReference>
<dbReference type="Gene3D" id="1.20.1600.10">
    <property type="entry name" value="Outer membrane efflux proteins (OEP)"/>
    <property type="match status" value="1"/>
</dbReference>
<evidence type="ECO:0000256" key="3">
    <source>
        <dbReference type="ARBA" id="ARBA00022448"/>
    </source>
</evidence>
<keyword evidence="5" id="KW-0812">Transmembrane</keyword>
<comment type="subcellular location">
    <subcellularLocation>
        <location evidence="1">Cell outer membrane</location>
    </subcellularLocation>
</comment>
<evidence type="ECO:0000256" key="7">
    <source>
        <dbReference type="ARBA" id="ARBA00023237"/>
    </source>
</evidence>
<dbReference type="Proteomes" id="UP001366166">
    <property type="component" value="Chromosome"/>
</dbReference>
<evidence type="ECO:0000256" key="8">
    <source>
        <dbReference type="SAM" id="SignalP"/>
    </source>
</evidence>
<name>A0AAU9EDB1_9BACT</name>
<dbReference type="GO" id="GO:0015288">
    <property type="term" value="F:porin activity"/>
    <property type="evidence" value="ECO:0007669"/>
    <property type="project" value="TreeGrafter"/>
</dbReference>
<dbReference type="PANTHER" id="PTHR30026">
    <property type="entry name" value="OUTER MEMBRANE PROTEIN TOLC"/>
    <property type="match status" value="1"/>
</dbReference>
<feature type="chain" id="PRO_5043986795" description="Outer membrane protein TolC" evidence="8">
    <location>
        <begin position="25"/>
        <end position="520"/>
    </location>
</feature>
<evidence type="ECO:0000256" key="6">
    <source>
        <dbReference type="ARBA" id="ARBA00023136"/>
    </source>
</evidence>
<dbReference type="GO" id="GO:0009279">
    <property type="term" value="C:cell outer membrane"/>
    <property type="evidence" value="ECO:0007669"/>
    <property type="project" value="UniProtKB-SubCell"/>
</dbReference>
<sequence>MKKRAGWALLPLVFLLLFSGPAFGEGEAQGELPLLPGGGIGKTRDMSLPEAVFLVVRGNTSIENAYLDRVAQKYGLEVEEHKFKPDISFDSSLVRSGSDDDYNYAGSDDITDTNDTQLQASVTLTEKIPTGAQFSFVWQVNKTTGDTAGSYYSDDESVRNSWNIQFQQPLLRGGGIDANMASVRQARITEQQNILSLKATLIDTITTTIYDYRSFLESARQVAIVLRSLKRAYELLEENRALIAAGRMAQSDLVQSQSNLANQRIAYQQTLNDVQQSRLELLRTLNMNKNTKVNPTEVLSLPENLPSSQQCLALAYANQPAYLQAKLVLDYSKQDLILAKNNMLWDLNLLVNYSRDNTKSDSYGDSDNNYWDAGLYLSIPVYGQTRMSRQSQLLSARSNLFKAQNSLRQTNENLQIDVDNRLRDLHIKKEQVTLSREALRLSRLQLENEQEKLKYGRSSNFQVVSYQLDLANAENTLLTAEVDYLNSLVSLDQTLGTTLDTWRIAFKTQRKAAQKKVWGQ</sequence>
<dbReference type="InterPro" id="IPR003423">
    <property type="entry name" value="OMP_efflux"/>
</dbReference>
<keyword evidence="3" id="KW-0813">Transport</keyword>
<keyword evidence="6" id="KW-0472">Membrane</keyword>
<keyword evidence="10" id="KW-1185">Reference proteome</keyword>
<dbReference type="InterPro" id="IPR051906">
    <property type="entry name" value="TolC-like"/>
</dbReference>
<feature type="signal peptide" evidence="8">
    <location>
        <begin position="1"/>
        <end position="24"/>
    </location>
</feature>
<evidence type="ECO:0000256" key="1">
    <source>
        <dbReference type="ARBA" id="ARBA00004442"/>
    </source>
</evidence>